<evidence type="ECO:0000313" key="2">
    <source>
        <dbReference type="Proteomes" id="UP001056120"/>
    </source>
</evidence>
<dbReference type="Proteomes" id="UP001056120">
    <property type="component" value="Linkage Group LG06"/>
</dbReference>
<evidence type="ECO:0000313" key="1">
    <source>
        <dbReference type="EMBL" id="KAI3813422.1"/>
    </source>
</evidence>
<reference evidence="1 2" key="2">
    <citation type="journal article" date="2022" name="Mol. Ecol. Resour.">
        <title>The genomes of chicory, endive, great burdock and yacon provide insights into Asteraceae paleo-polyploidization history and plant inulin production.</title>
        <authorList>
            <person name="Fan W."/>
            <person name="Wang S."/>
            <person name="Wang H."/>
            <person name="Wang A."/>
            <person name="Jiang F."/>
            <person name="Liu H."/>
            <person name="Zhao H."/>
            <person name="Xu D."/>
            <person name="Zhang Y."/>
        </authorList>
    </citation>
    <scope>NUCLEOTIDE SEQUENCE [LARGE SCALE GENOMIC DNA]</scope>
    <source>
        <strain evidence="2">cv. Yunnan</strain>
        <tissue evidence="1">Leaves</tissue>
    </source>
</reference>
<protein>
    <submittedName>
        <fullName evidence="1">Uncharacterized protein</fullName>
    </submittedName>
</protein>
<keyword evidence="2" id="KW-1185">Reference proteome</keyword>
<sequence>MEVYNDEIQKERIDQRRQKKALILLKGSDEEKSESDNGLGEIAKSLALLSKHFDNRFGKKIPSTSGTKRNSRNHDHQKPNDGSSDKRDEENQESRGTLLLIASQR</sequence>
<proteinExistence type="predicted"/>
<gene>
    <name evidence="1" type="ORF">L1987_18144</name>
</gene>
<reference evidence="2" key="1">
    <citation type="journal article" date="2022" name="Mol. Ecol. Resour.">
        <title>The genomes of chicory, endive, great burdock and yacon provide insights into Asteraceae palaeo-polyploidization history and plant inulin production.</title>
        <authorList>
            <person name="Fan W."/>
            <person name="Wang S."/>
            <person name="Wang H."/>
            <person name="Wang A."/>
            <person name="Jiang F."/>
            <person name="Liu H."/>
            <person name="Zhao H."/>
            <person name="Xu D."/>
            <person name="Zhang Y."/>
        </authorList>
    </citation>
    <scope>NUCLEOTIDE SEQUENCE [LARGE SCALE GENOMIC DNA]</scope>
    <source>
        <strain evidence="2">cv. Yunnan</strain>
    </source>
</reference>
<accession>A0ACB9J008</accession>
<name>A0ACB9J008_9ASTR</name>
<dbReference type="EMBL" id="CM042023">
    <property type="protein sequence ID" value="KAI3813422.1"/>
    <property type="molecule type" value="Genomic_DNA"/>
</dbReference>
<organism evidence="1 2">
    <name type="scientific">Smallanthus sonchifolius</name>
    <dbReference type="NCBI Taxonomy" id="185202"/>
    <lineage>
        <taxon>Eukaryota</taxon>
        <taxon>Viridiplantae</taxon>
        <taxon>Streptophyta</taxon>
        <taxon>Embryophyta</taxon>
        <taxon>Tracheophyta</taxon>
        <taxon>Spermatophyta</taxon>
        <taxon>Magnoliopsida</taxon>
        <taxon>eudicotyledons</taxon>
        <taxon>Gunneridae</taxon>
        <taxon>Pentapetalae</taxon>
        <taxon>asterids</taxon>
        <taxon>campanulids</taxon>
        <taxon>Asterales</taxon>
        <taxon>Asteraceae</taxon>
        <taxon>Asteroideae</taxon>
        <taxon>Heliantheae alliance</taxon>
        <taxon>Millerieae</taxon>
        <taxon>Smallanthus</taxon>
    </lineage>
</organism>
<comment type="caution">
    <text evidence="1">The sequence shown here is derived from an EMBL/GenBank/DDBJ whole genome shotgun (WGS) entry which is preliminary data.</text>
</comment>